<reference evidence="2" key="2">
    <citation type="journal article" date="2015" name="Fish Shellfish Immunol.">
        <title>Early steps in the European eel (Anguilla anguilla)-Vibrio vulnificus interaction in the gills: Role of the RtxA13 toxin.</title>
        <authorList>
            <person name="Callol A."/>
            <person name="Pajuelo D."/>
            <person name="Ebbesson L."/>
            <person name="Teles M."/>
            <person name="MacKenzie S."/>
            <person name="Amaro C."/>
        </authorList>
    </citation>
    <scope>NUCLEOTIDE SEQUENCE</scope>
</reference>
<keyword evidence="1" id="KW-0472">Membrane</keyword>
<sequence>MGKKKIQVGPKTFYFVSVFIFSLVPLILDYFPFLYLNHTFSISLMCFGLSLLLAIWI</sequence>
<proteinExistence type="predicted"/>
<reference evidence="2" key="1">
    <citation type="submission" date="2014-11" db="EMBL/GenBank/DDBJ databases">
        <authorList>
            <person name="Amaro Gonzalez C."/>
        </authorList>
    </citation>
    <scope>NUCLEOTIDE SEQUENCE</scope>
</reference>
<accession>A0A0E9QPX2</accession>
<evidence type="ECO:0000313" key="2">
    <source>
        <dbReference type="EMBL" id="JAH18532.1"/>
    </source>
</evidence>
<feature type="transmembrane region" description="Helical" evidence="1">
    <location>
        <begin position="39"/>
        <end position="56"/>
    </location>
</feature>
<feature type="transmembrane region" description="Helical" evidence="1">
    <location>
        <begin position="12"/>
        <end position="33"/>
    </location>
</feature>
<dbReference type="EMBL" id="GBXM01090045">
    <property type="protein sequence ID" value="JAH18532.1"/>
    <property type="molecule type" value="Transcribed_RNA"/>
</dbReference>
<keyword evidence="1" id="KW-0812">Transmembrane</keyword>
<keyword evidence="1" id="KW-1133">Transmembrane helix</keyword>
<protein>
    <submittedName>
        <fullName evidence="2">Uncharacterized protein</fullName>
    </submittedName>
</protein>
<organism evidence="2">
    <name type="scientific">Anguilla anguilla</name>
    <name type="common">European freshwater eel</name>
    <name type="synonym">Muraena anguilla</name>
    <dbReference type="NCBI Taxonomy" id="7936"/>
    <lineage>
        <taxon>Eukaryota</taxon>
        <taxon>Metazoa</taxon>
        <taxon>Chordata</taxon>
        <taxon>Craniata</taxon>
        <taxon>Vertebrata</taxon>
        <taxon>Euteleostomi</taxon>
        <taxon>Actinopterygii</taxon>
        <taxon>Neopterygii</taxon>
        <taxon>Teleostei</taxon>
        <taxon>Anguilliformes</taxon>
        <taxon>Anguillidae</taxon>
        <taxon>Anguilla</taxon>
    </lineage>
</organism>
<name>A0A0E9QPX2_ANGAN</name>
<dbReference type="AlphaFoldDB" id="A0A0E9QPX2"/>
<evidence type="ECO:0000256" key="1">
    <source>
        <dbReference type="SAM" id="Phobius"/>
    </source>
</evidence>